<dbReference type="Proteomes" id="UP000198683">
    <property type="component" value="Unassembled WGS sequence"/>
</dbReference>
<organism evidence="2 3">
    <name type="scientific">Nonomuraea maritima</name>
    <dbReference type="NCBI Taxonomy" id="683260"/>
    <lineage>
        <taxon>Bacteria</taxon>
        <taxon>Bacillati</taxon>
        <taxon>Actinomycetota</taxon>
        <taxon>Actinomycetes</taxon>
        <taxon>Streptosporangiales</taxon>
        <taxon>Streptosporangiaceae</taxon>
        <taxon>Nonomuraea</taxon>
    </lineage>
</organism>
<name>A0A1G9T2H0_9ACTN</name>
<dbReference type="OrthoDB" id="3254802at2"/>
<evidence type="ECO:0000313" key="3">
    <source>
        <dbReference type="Proteomes" id="UP000198683"/>
    </source>
</evidence>
<sequence>MSAKERPHPGAQLCFTEHGHRVSCFVTGTQAAHSPTWNYATAGAKEYVRTARDTGLHNLPPHDFTHNKIWHNQIWLEIIALACELLARMQTLALHGTDARYYKSQTPTATLARHRQPTGARSRRLHLRIPTHWPWARQIITALPRLHALPAPTRPSFTAPTSRKESRGPVEPPPTRRDSRAILLTTARKPSQRRSYTG</sequence>
<evidence type="ECO:0000256" key="1">
    <source>
        <dbReference type="SAM" id="MobiDB-lite"/>
    </source>
</evidence>
<evidence type="ECO:0000313" key="2">
    <source>
        <dbReference type="EMBL" id="SDM41807.1"/>
    </source>
</evidence>
<dbReference type="EMBL" id="FNFB01000085">
    <property type="protein sequence ID" value="SDM41807.1"/>
    <property type="molecule type" value="Genomic_DNA"/>
</dbReference>
<feature type="region of interest" description="Disordered" evidence="1">
    <location>
        <begin position="150"/>
        <end position="198"/>
    </location>
</feature>
<gene>
    <name evidence="2" type="ORF">SAMN05421874_1851</name>
</gene>
<protein>
    <submittedName>
        <fullName evidence="2">Transposase DDE domain group 1</fullName>
    </submittedName>
</protein>
<reference evidence="2 3" key="1">
    <citation type="submission" date="2016-10" db="EMBL/GenBank/DDBJ databases">
        <authorList>
            <person name="de Groot N.N."/>
        </authorList>
    </citation>
    <scope>NUCLEOTIDE SEQUENCE [LARGE SCALE GENOMIC DNA]</scope>
    <source>
        <strain evidence="2 3">CGMCC 4.5681</strain>
    </source>
</reference>
<proteinExistence type="predicted"/>
<dbReference type="STRING" id="683260.SAMN05421874_1851"/>
<accession>A0A1G9T2H0</accession>
<dbReference type="AlphaFoldDB" id="A0A1G9T2H0"/>
<keyword evidence="3" id="KW-1185">Reference proteome</keyword>
<feature type="compositionally biased region" description="Basic and acidic residues" evidence="1">
    <location>
        <begin position="162"/>
        <end position="180"/>
    </location>
</feature>
<dbReference type="RefSeq" id="WP_143022462.1">
    <property type="nucleotide sequence ID" value="NZ_FNFB01000085.1"/>
</dbReference>